<organism evidence="2">
    <name type="scientific">Pongo abelii</name>
    <name type="common">Sumatran orangutan</name>
    <name type="synonym">Pongo pygmaeus abelii</name>
    <dbReference type="NCBI Taxonomy" id="9601"/>
    <lineage>
        <taxon>Eukaryota</taxon>
        <taxon>Metazoa</taxon>
        <taxon>Chordata</taxon>
        <taxon>Craniata</taxon>
        <taxon>Vertebrata</taxon>
        <taxon>Euteleostomi</taxon>
        <taxon>Mammalia</taxon>
        <taxon>Eutheria</taxon>
        <taxon>Euarchontoglires</taxon>
        <taxon>Primates</taxon>
        <taxon>Haplorrhini</taxon>
        <taxon>Catarrhini</taxon>
        <taxon>Hominidae</taxon>
        <taxon>Pongo</taxon>
    </lineage>
</organism>
<name>A0A2J8SXI6_PONAB</name>
<proteinExistence type="predicted"/>
<dbReference type="AlphaFoldDB" id="A0A2J8SXI6"/>
<feature type="compositionally biased region" description="Basic residues" evidence="1">
    <location>
        <begin position="55"/>
        <end position="66"/>
    </location>
</feature>
<protein>
    <submittedName>
        <fullName evidence="2">KRT72 isoform 5</fullName>
    </submittedName>
</protein>
<feature type="non-terminal residue" evidence="2">
    <location>
        <position position="1"/>
    </location>
</feature>
<sequence>LQRLLRGPLGRDRQQLRLIPGRGQGLGLLWQQEPLLPWGQPAPGAQRCGGAGRRPPGRLRGHRLRQLRAGARVSLRVPARGHPSGHRQQEPPGSAQRGAGPRDPESAGPGAGADQGAEQQIRLLHRQDRVLFLVLEIQVRFLEQQNQVLETKWNLLQQLDLNNCRKNLEPIYEGYISNMRKQLEMLSGDRV</sequence>
<accession>A0A2J8SXI6</accession>
<dbReference type="GO" id="GO:0031424">
    <property type="term" value="P:keratinization"/>
    <property type="evidence" value="ECO:0007669"/>
    <property type="project" value="TreeGrafter"/>
</dbReference>
<comment type="caution">
    <text evidence="2">The sequence shown here is derived from an EMBL/GenBank/DDBJ whole genome shotgun (WGS) entry which is preliminary data.</text>
</comment>
<dbReference type="PANTHER" id="PTHR45616:SF2">
    <property type="entry name" value="KERATIN, TYPE II CYTOSKELETAL 72"/>
    <property type="match status" value="1"/>
</dbReference>
<dbReference type="EMBL" id="NDHI03003535">
    <property type="protein sequence ID" value="PNJ25484.1"/>
    <property type="molecule type" value="Genomic_DNA"/>
</dbReference>
<reference evidence="2" key="1">
    <citation type="submission" date="2017-12" db="EMBL/GenBank/DDBJ databases">
        <title>High-resolution comparative analysis of great ape genomes.</title>
        <authorList>
            <person name="Pollen A."/>
            <person name="Hastie A."/>
            <person name="Hormozdiari F."/>
            <person name="Dougherty M."/>
            <person name="Liu R."/>
            <person name="Chaisson M."/>
            <person name="Hoppe E."/>
            <person name="Hill C."/>
            <person name="Pang A."/>
            <person name="Hillier L."/>
            <person name="Baker C."/>
            <person name="Armstrong J."/>
            <person name="Shendure J."/>
            <person name="Paten B."/>
            <person name="Wilson R."/>
            <person name="Chao H."/>
            <person name="Schneider V."/>
            <person name="Ventura M."/>
            <person name="Kronenberg Z."/>
            <person name="Murali S."/>
            <person name="Gordon D."/>
            <person name="Cantsilieris S."/>
            <person name="Munson K."/>
            <person name="Nelson B."/>
            <person name="Raja A."/>
            <person name="Underwood J."/>
            <person name="Diekhans M."/>
            <person name="Fiddes I."/>
            <person name="Haussler D."/>
            <person name="Eichler E."/>
        </authorList>
    </citation>
    <scope>NUCLEOTIDE SEQUENCE [LARGE SCALE GENOMIC DNA]</scope>
    <source>
        <strain evidence="2">Susie</strain>
    </source>
</reference>
<feature type="non-terminal residue" evidence="2">
    <location>
        <position position="191"/>
    </location>
</feature>
<feature type="region of interest" description="Disordered" evidence="1">
    <location>
        <begin position="40"/>
        <end position="117"/>
    </location>
</feature>
<evidence type="ECO:0000256" key="1">
    <source>
        <dbReference type="SAM" id="MobiDB-lite"/>
    </source>
</evidence>
<gene>
    <name evidence="2" type="ORF">CR201_G0039373</name>
</gene>
<dbReference type="PANTHER" id="PTHR45616">
    <property type="entry name" value="GATA-TYPE DOMAIN-CONTAINING PROTEIN"/>
    <property type="match status" value="1"/>
</dbReference>
<dbReference type="GO" id="GO:0005615">
    <property type="term" value="C:extracellular space"/>
    <property type="evidence" value="ECO:0007669"/>
    <property type="project" value="TreeGrafter"/>
</dbReference>
<evidence type="ECO:0000313" key="2">
    <source>
        <dbReference type="EMBL" id="PNJ25484.1"/>
    </source>
</evidence>
<dbReference type="GO" id="GO:0045109">
    <property type="term" value="P:intermediate filament organization"/>
    <property type="evidence" value="ECO:0007669"/>
    <property type="project" value="TreeGrafter"/>
</dbReference>
<dbReference type="GO" id="GO:0045095">
    <property type="term" value="C:keratin filament"/>
    <property type="evidence" value="ECO:0007669"/>
    <property type="project" value="TreeGrafter"/>
</dbReference>
<dbReference type="GO" id="GO:0030280">
    <property type="term" value="F:structural constituent of skin epidermis"/>
    <property type="evidence" value="ECO:0007669"/>
    <property type="project" value="TreeGrafter"/>
</dbReference>